<dbReference type="GeneID" id="33318662"/>
<organism evidence="1 2">
    <name type="scientific">Thermococcus siculi</name>
    <dbReference type="NCBI Taxonomy" id="72803"/>
    <lineage>
        <taxon>Archaea</taxon>
        <taxon>Methanobacteriati</taxon>
        <taxon>Methanobacteriota</taxon>
        <taxon>Thermococci</taxon>
        <taxon>Thermococcales</taxon>
        <taxon>Thermococcaceae</taxon>
        <taxon>Thermococcus</taxon>
    </lineage>
</organism>
<keyword evidence="2" id="KW-1185">Reference proteome</keyword>
<evidence type="ECO:0000313" key="1">
    <source>
        <dbReference type="EMBL" id="ASJ09627.1"/>
    </source>
</evidence>
<dbReference type="EMBL" id="CP015103">
    <property type="protein sequence ID" value="ASJ09627.1"/>
    <property type="molecule type" value="Genomic_DNA"/>
</dbReference>
<dbReference type="KEGG" id="tsl:A3L11_10440"/>
<proteinExistence type="predicted"/>
<gene>
    <name evidence="1" type="ORF">A3L11_10440</name>
</gene>
<evidence type="ECO:0000313" key="2">
    <source>
        <dbReference type="Proteomes" id="UP000250125"/>
    </source>
</evidence>
<accession>A0A2Z2MSH5</accession>
<dbReference type="AlphaFoldDB" id="A0A2Z2MSH5"/>
<dbReference type="OrthoDB" id="102593at2157"/>
<reference evidence="1 2" key="1">
    <citation type="submission" date="2016-04" db="EMBL/GenBank/DDBJ databases">
        <title>Complete genome sequence of Thermococcus siculi type strain RG-20.</title>
        <authorList>
            <person name="Oger P.M."/>
        </authorList>
    </citation>
    <scope>NUCLEOTIDE SEQUENCE [LARGE SCALE GENOMIC DNA]</scope>
    <source>
        <strain evidence="1 2">RG-20</strain>
    </source>
</reference>
<protein>
    <submittedName>
        <fullName evidence="1">Uncharacterized protein</fullName>
    </submittedName>
</protein>
<dbReference type="Proteomes" id="UP000250125">
    <property type="component" value="Chromosome"/>
</dbReference>
<sequence>MVAIGKEIIKRVTGTHAPVETTLHILQSFGKENDREFVKAFDPDDPKLENHHQHILVYYPKYEDFYRNHKEEFANRATESIERILGRKLTSEERQKLRRAFELAVEYGKRFHDIFRGIDENRYHMVAESAKVHRTEGFKAIEYAEKTLGVDLLEKVGDIILELNKLFPEFSKPEEVYGDRWYEFLKKRGVKPEELKPQKEKHPTTLKVVSSSLTAEKVEVLSILQALEFADYSEKAREKALQKLSDRIAELSEEDPTPENLQKLGLYSYALEIIKAKRWEKIEKLREL</sequence>
<dbReference type="RefSeq" id="WP_088856853.1">
    <property type="nucleotide sequence ID" value="NZ_CP015103.1"/>
</dbReference>
<name>A0A2Z2MSH5_9EURY</name>